<sequence length="145" mass="15488">MKSIALILSLAGMSMASVCGSLNVTSQADFDAQAADCTIVNGDLEIASSFSDDYADSHKITVITGSLIARNLSLMSVFIPALTTIGGDFELTGTFYDPSFPSLMNIRGDFMIASEQGIYCSNFDNLRNSEGLQGKFECVGDIEEQ</sequence>
<feature type="chain" id="PRO_5014144790" evidence="1">
    <location>
        <begin position="17"/>
        <end position="145"/>
    </location>
</feature>
<dbReference type="RefSeq" id="XP_024699736.1">
    <property type="nucleotide sequence ID" value="XM_024853763.1"/>
</dbReference>
<dbReference type="GeneID" id="36561461"/>
<evidence type="ECO:0000313" key="2">
    <source>
        <dbReference type="EMBL" id="PLB44434.1"/>
    </source>
</evidence>
<organism evidence="2 3">
    <name type="scientific">Aspergillus steynii IBT 23096</name>
    <dbReference type="NCBI Taxonomy" id="1392250"/>
    <lineage>
        <taxon>Eukaryota</taxon>
        <taxon>Fungi</taxon>
        <taxon>Dikarya</taxon>
        <taxon>Ascomycota</taxon>
        <taxon>Pezizomycotina</taxon>
        <taxon>Eurotiomycetes</taxon>
        <taxon>Eurotiomycetidae</taxon>
        <taxon>Eurotiales</taxon>
        <taxon>Aspergillaceae</taxon>
        <taxon>Aspergillus</taxon>
        <taxon>Aspergillus subgen. Circumdati</taxon>
    </lineage>
</organism>
<proteinExistence type="predicted"/>
<gene>
    <name evidence="2" type="ORF">P170DRAFT_480200</name>
</gene>
<dbReference type="OrthoDB" id="536881at2759"/>
<dbReference type="InterPro" id="IPR036941">
    <property type="entry name" value="Rcpt_L-dom_sf"/>
</dbReference>
<reference evidence="2 3" key="1">
    <citation type="submission" date="2016-12" db="EMBL/GenBank/DDBJ databases">
        <title>The genomes of Aspergillus section Nigri reveals drivers in fungal speciation.</title>
        <authorList>
            <consortium name="DOE Joint Genome Institute"/>
            <person name="Vesth T.C."/>
            <person name="Nybo J."/>
            <person name="Theobald S."/>
            <person name="Brandl J."/>
            <person name="Frisvad J.C."/>
            <person name="Nielsen K.F."/>
            <person name="Lyhne E.K."/>
            <person name="Kogle M.E."/>
            <person name="Kuo A."/>
            <person name="Riley R."/>
            <person name="Clum A."/>
            <person name="Nolan M."/>
            <person name="Lipzen A."/>
            <person name="Salamov A."/>
            <person name="Henrissat B."/>
            <person name="Wiebenga A."/>
            <person name="De Vries R.P."/>
            <person name="Grigoriev I.V."/>
            <person name="Mortensen U.H."/>
            <person name="Andersen M.R."/>
            <person name="Baker S.E."/>
        </authorList>
    </citation>
    <scope>NUCLEOTIDE SEQUENCE [LARGE SCALE GENOMIC DNA]</scope>
    <source>
        <strain evidence="2 3">IBT 23096</strain>
    </source>
</reference>
<dbReference type="EMBL" id="MSFO01000009">
    <property type="protein sequence ID" value="PLB44434.1"/>
    <property type="molecule type" value="Genomic_DNA"/>
</dbReference>
<dbReference type="Proteomes" id="UP000234275">
    <property type="component" value="Unassembled WGS sequence"/>
</dbReference>
<dbReference type="AlphaFoldDB" id="A0A2I2FUY5"/>
<protein>
    <submittedName>
        <fullName evidence="2">Uncharacterized protein</fullName>
    </submittedName>
</protein>
<name>A0A2I2FUY5_9EURO</name>
<accession>A0A2I2FUY5</accession>
<feature type="signal peptide" evidence="1">
    <location>
        <begin position="1"/>
        <end position="16"/>
    </location>
</feature>
<dbReference type="VEuPathDB" id="FungiDB:P170DRAFT_480200"/>
<evidence type="ECO:0000313" key="3">
    <source>
        <dbReference type="Proteomes" id="UP000234275"/>
    </source>
</evidence>
<comment type="caution">
    <text evidence="2">The sequence shown here is derived from an EMBL/GenBank/DDBJ whole genome shotgun (WGS) entry which is preliminary data.</text>
</comment>
<dbReference type="SUPFAM" id="SSF52058">
    <property type="entry name" value="L domain-like"/>
    <property type="match status" value="1"/>
</dbReference>
<keyword evidence="1" id="KW-0732">Signal</keyword>
<dbReference type="Gene3D" id="3.80.20.20">
    <property type="entry name" value="Receptor L-domain"/>
    <property type="match status" value="1"/>
</dbReference>
<evidence type="ECO:0000256" key="1">
    <source>
        <dbReference type="SAM" id="SignalP"/>
    </source>
</evidence>
<keyword evidence="3" id="KW-1185">Reference proteome</keyword>